<protein>
    <submittedName>
        <fullName evidence="1">Uncharacterized protein</fullName>
    </submittedName>
</protein>
<reference evidence="1 2" key="1">
    <citation type="journal article" date="2015" name="Proc. Natl. Acad. Sci. U.S.A.">
        <title>The resurrection genome of Boea hygrometrica: A blueprint for survival of dehydration.</title>
        <authorList>
            <person name="Xiao L."/>
            <person name="Yang G."/>
            <person name="Zhang L."/>
            <person name="Yang X."/>
            <person name="Zhao S."/>
            <person name="Ji Z."/>
            <person name="Zhou Q."/>
            <person name="Hu M."/>
            <person name="Wang Y."/>
            <person name="Chen M."/>
            <person name="Xu Y."/>
            <person name="Jin H."/>
            <person name="Xiao X."/>
            <person name="Hu G."/>
            <person name="Bao F."/>
            <person name="Hu Y."/>
            <person name="Wan P."/>
            <person name="Li L."/>
            <person name="Deng X."/>
            <person name="Kuang T."/>
            <person name="Xiang C."/>
            <person name="Zhu J.K."/>
            <person name="Oliver M.J."/>
            <person name="He Y."/>
        </authorList>
    </citation>
    <scope>NUCLEOTIDE SEQUENCE [LARGE SCALE GENOMIC DNA]</scope>
    <source>
        <strain evidence="2">cv. XS01</strain>
    </source>
</reference>
<proteinExistence type="predicted"/>
<gene>
    <name evidence="1" type="ORF">F511_42444</name>
</gene>
<dbReference type="EMBL" id="KV018263">
    <property type="protein sequence ID" value="KZV17460.1"/>
    <property type="molecule type" value="Genomic_DNA"/>
</dbReference>
<dbReference type="AlphaFoldDB" id="A0A2Z7A867"/>
<name>A0A2Z7A867_9LAMI</name>
<sequence>MREFRVTSCWFGKPVVEVERRRFIKLKRCVLSVAYGTSSEGLLFSSFSADDLSVFGGAEFPVSFSFDCYSFEAAERSWERIRSSGCWL</sequence>
<keyword evidence="2" id="KW-1185">Reference proteome</keyword>
<accession>A0A2Z7A867</accession>
<dbReference type="Proteomes" id="UP000250235">
    <property type="component" value="Unassembled WGS sequence"/>
</dbReference>
<evidence type="ECO:0000313" key="1">
    <source>
        <dbReference type="EMBL" id="KZV17460.1"/>
    </source>
</evidence>
<evidence type="ECO:0000313" key="2">
    <source>
        <dbReference type="Proteomes" id="UP000250235"/>
    </source>
</evidence>
<organism evidence="1 2">
    <name type="scientific">Dorcoceras hygrometricum</name>
    <dbReference type="NCBI Taxonomy" id="472368"/>
    <lineage>
        <taxon>Eukaryota</taxon>
        <taxon>Viridiplantae</taxon>
        <taxon>Streptophyta</taxon>
        <taxon>Embryophyta</taxon>
        <taxon>Tracheophyta</taxon>
        <taxon>Spermatophyta</taxon>
        <taxon>Magnoliopsida</taxon>
        <taxon>eudicotyledons</taxon>
        <taxon>Gunneridae</taxon>
        <taxon>Pentapetalae</taxon>
        <taxon>asterids</taxon>
        <taxon>lamiids</taxon>
        <taxon>Lamiales</taxon>
        <taxon>Gesneriaceae</taxon>
        <taxon>Didymocarpoideae</taxon>
        <taxon>Trichosporeae</taxon>
        <taxon>Loxocarpinae</taxon>
        <taxon>Dorcoceras</taxon>
    </lineage>
</organism>